<dbReference type="GO" id="GO:0006914">
    <property type="term" value="P:autophagy"/>
    <property type="evidence" value="ECO:0007669"/>
    <property type="project" value="UniProtKB-KW"/>
</dbReference>
<evidence type="ECO:0000256" key="26">
    <source>
        <dbReference type="SAM" id="MobiDB-lite"/>
    </source>
</evidence>
<keyword evidence="5" id="KW-1003">Cell membrane</keyword>
<evidence type="ECO:0000256" key="6">
    <source>
        <dbReference type="ARBA" id="ARBA00022481"/>
    </source>
</evidence>
<sequence>MPNPSVSLLGSVCRQLAGTMSKMEQSLDTIIDTFHKYSKELNHPDTLTQGEFKKLVQRDLTNFLKEQKRDEVAIGKIMEDLDSSADKQISFPEFIMLIARLAVASHEKMHENAPPGKGHSHGPGLGEGHPGHGHGHCH</sequence>
<dbReference type="GO" id="GO:0070488">
    <property type="term" value="P:neutrophil aggregation"/>
    <property type="evidence" value="ECO:0007669"/>
    <property type="project" value="TreeGrafter"/>
</dbReference>
<evidence type="ECO:0000256" key="22">
    <source>
        <dbReference type="ARBA" id="ARBA00023198"/>
    </source>
</evidence>
<keyword evidence="16" id="KW-0862">Zinc</keyword>
<accession>A0A1S2ZW11</accession>
<keyword evidence="15" id="KW-0677">Repeat</keyword>
<keyword evidence="11" id="KW-0597">Phosphoprotein</keyword>
<keyword evidence="21" id="KW-0472">Membrane</keyword>
<evidence type="ECO:0000256" key="5">
    <source>
        <dbReference type="ARBA" id="ARBA00022475"/>
    </source>
</evidence>
<dbReference type="GO" id="GO:0005886">
    <property type="term" value="C:plasma membrane"/>
    <property type="evidence" value="ECO:0007669"/>
    <property type="project" value="UniProtKB-SubCell"/>
</dbReference>
<dbReference type="Gene3D" id="1.10.238.10">
    <property type="entry name" value="EF-hand"/>
    <property type="match status" value="1"/>
</dbReference>
<evidence type="ECO:0000313" key="29">
    <source>
        <dbReference type="RefSeq" id="XP_007525487.2"/>
    </source>
</evidence>
<evidence type="ECO:0000256" key="7">
    <source>
        <dbReference type="ARBA" id="ARBA00022490"/>
    </source>
</evidence>
<dbReference type="GO" id="GO:0002523">
    <property type="term" value="P:leukocyte migration involved in inflammatory response"/>
    <property type="evidence" value="ECO:0007669"/>
    <property type="project" value="TreeGrafter"/>
</dbReference>
<evidence type="ECO:0000256" key="19">
    <source>
        <dbReference type="ARBA" id="ARBA00022862"/>
    </source>
</evidence>
<dbReference type="GO" id="GO:0016209">
    <property type="term" value="F:antioxidant activity"/>
    <property type="evidence" value="ECO:0007669"/>
    <property type="project" value="UniProtKB-KW"/>
</dbReference>
<dbReference type="GO" id="GO:0035425">
    <property type="term" value="P:autocrine signaling"/>
    <property type="evidence" value="ECO:0007669"/>
    <property type="project" value="TreeGrafter"/>
</dbReference>
<comment type="subcellular location">
    <subcellularLocation>
        <location evidence="1">Cell membrane</location>
        <topology evidence="1">Peripheral membrane protein</topology>
    </subcellularLocation>
    <subcellularLocation>
        <location evidence="2">Cytoplasm</location>
        <location evidence="2">Cytoskeleton</location>
    </subcellularLocation>
    <subcellularLocation>
        <location evidence="3">Secreted</location>
    </subcellularLocation>
</comment>
<evidence type="ECO:0000256" key="18">
    <source>
        <dbReference type="ARBA" id="ARBA00022859"/>
    </source>
</evidence>
<comment type="subunit">
    <text evidence="24">Homodimer. Preferentially exists as a heterodimer or heterotetramer with S100A8 known as calprotectin (S100A8/A9). S100A9 interacts with ATP2A2. S100A9 interacts with AGER, and with the heterodimeric complex formed by TLR4 and LY96 in the presence of calcium and/or zinc ions. S100A9 binds quinoline-3-carboxamides in the presence of calcium and/or zinc ions. S100A9 interacts with amyloid-beta protein 40. Calprotectin (S100A8/9) interacts with CEACAM3 and tubulin filaments in a calcium-dependent manner. Heterotetrameric calprotectin (S100A8/A9) interacts with ANXA6 and associates with tubulin filaments in activated monocytes. Calprotectin (S100A8/9) interacts with NCF2/P67PHOX, RAC1, RAC2, CYBA and CYBB. Calprotectin (S100A8/9) interacts with NOS2 to form the iNOS-S100A8/A9 transnitrosylase complex; induced by LDL(ox). Calprotectin (S100A8/9) interacts with CD69.</text>
</comment>
<dbReference type="GO" id="GO:0045087">
    <property type="term" value="P:innate immune response"/>
    <property type="evidence" value="ECO:0007669"/>
    <property type="project" value="UniProtKB-KW"/>
</dbReference>
<name>A0A1S2ZW11_ERIEU</name>
<dbReference type="RefSeq" id="XP_007525487.2">
    <property type="nucleotide sequence ID" value="XM_007525425.3"/>
</dbReference>
<reference evidence="29" key="1">
    <citation type="submission" date="2025-08" db="UniProtKB">
        <authorList>
            <consortium name="RefSeq"/>
        </authorList>
    </citation>
    <scope>IDENTIFICATION</scope>
</reference>
<dbReference type="GO" id="GO:0014002">
    <property type="term" value="P:astrocyte development"/>
    <property type="evidence" value="ECO:0007669"/>
    <property type="project" value="TreeGrafter"/>
</dbReference>
<evidence type="ECO:0000256" key="1">
    <source>
        <dbReference type="ARBA" id="ARBA00004202"/>
    </source>
</evidence>
<dbReference type="InParanoid" id="A0A1S2ZW11"/>
<evidence type="ECO:0000259" key="27">
    <source>
        <dbReference type="PROSITE" id="PS50222"/>
    </source>
</evidence>
<keyword evidence="9" id="KW-0964">Secreted</keyword>
<keyword evidence="17 25" id="KW-0106">Calcium</keyword>
<dbReference type="InterPro" id="IPR011992">
    <property type="entry name" value="EF-hand-dom_pair"/>
</dbReference>
<dbReference type="PANTHER" id="PTHR11639:SF79">
    <property type="entry name" value="PROTEIN S100-A9"/>
    <property type="match status" value="1"/>
</dbReference>
<keyword evidence="6" id="KW-0488">Methylation</keyword>
<evidence type="ECO:0000256" key="14">
    <source>
        <dbReference type="ARBA" id="ARBA00022723"/>
    </source>
</evidence>
<evidence type="ECO:0000256" key="2">
    <source>
        <dbReference type="ARBA" id="ARBA00004245"/>
    </source>
</evidence>
<dbReference type="eggNOG" id="ENOG502SA01">
    <property type="taxonomic scope" value="Eukaryota"/>
</dbReference>
<dbReference type="SUPFAM" id="SSF47473">
    <property type="entry name" value="EF-hand"/>
    <property type="match status" value="1"/>
</dbReference>
<dbReference type="GO" id="GO:0061844">
    <property type="term" value="P:antimicrobial humoral immune response mediated by antimicrobial peptide"/>
    <property type="evidence" value="ECO:0007669"/>
    <property type="project" value="TreeGrafter"/>
</dbReference>
<dbReference type="GO" id="GO:0030593">
    <property type="term" value="P:neutrophil chemotaxis"/>
    <property type="evidence" value="ECO:0007669"/>
    <property type="project" value="TreeGrafter"/>
</dbReference>
<evidence type="ECO:0000256" key="10">
    <source>
        <dbReference type="ARBA" id="ARBA00022529"/>
    </source>
</evidence>
<evidence type="ECO:0000256" key="9">
    <source>
        <dbReference type="ARBA" id="ARBA00022525"/>
    </source>
</evidence>
<dbReference type="GO" id="GO:0005856">
    <property type="term" value="C:cytoskeleton"/>
    <property type="evidence" value="ECO:0007669"/>
    <property type="project" value="UniProtKB-SubCell"/>
</dbReference>
<keyword evidence="13" id="KW-0053">Apoptosis</keyword>
<dbReference type="GO" id="GO:0006915">
    <property type="term" value="P:apoptotic process"/>
    <property type="evidence" value="ECO:0007669"/>
    <property type="project" value="UniProtKB-KW"/>
</dbReference>
<dbReference type="STRING" id="9365.ENSEEUP00000004568"/>
<keyword evidence="22" id="KW-0395">Inflammatory response</keyword>
<dbReference type="PROSITE" id="PS00303">
    <property type="entry name" value="S100_CABP"/>
    <property type="match status" value="1"/>
</dbReference>
<dbReference type="InterPro" id="IPR001751">
    <property type="entry name" value="S100/CaBP7/8-like_CS"/>
</dbReference>
<dbReference type="PROSITE" id="PS50222">
    <property type="entry name" value="EF_HAND_2"/>
    <property type="match status" value="1"/>
</dbReference>
<keyword evidence="28" id="KW-1185">Reference proteome</keyword>
<evidence type="ECO:0000256" key="17">
    <source>
        <dbReference type="ARBA" id="ARBA00022837"/>
    </source>
</evidence>
<keyword evidence="10" id="KW-0929">Antimicrobial</keyword>
<protein>
    <recommendedName>
        <fullName evidence="25">Protein S100</fullName>
    </recommendedName>
    <alternativeName>
        <fullName evidence="25">S100 calcium-binding protein</fullName>
    </alternativeName>
</protein>
<evidence type="ECO:0000256" key="21">
    <source>
        <dbReference type="ARBA" id="ARBA00023136"/>
    </source>
</evidence>
<keyword evidence="19" id="KW-0049">Antioxidant</keyword>
<evidence type="ECO:0000256" key="13">
    <source>
        <dbReference type="ARBA" id="ARBA00022703"/>
    </source>
</evidence>
<dbReference type="SMART" id="SM01394">
    <property type="entry name" value="S_100"/>
    <property type="match status" value="1"/>
</dbReference>
<dbReference type="GO" id="GO:0032496">
    <property type="term" value="P:response to lipopolysaccharide"/>
    <property type="evidence" value="ECO:0007669"/>
    <property type="project" value="TreeGrafter"/>
</dbReference>
<dbReference type="InterPro" id="IPR002048">
    <property type="entry name" value="EF_hand_dom"/>
</dbReference>
<dbReference type="GO" id="GO:0005634">
    <property type="term" value="C:nucleus"/>
    <property type="evidence" value="ECO:0007669"/>
    <property type="project" value="TreeGrafter"/>
</dbReference>
<organism evidence="28 29">
    <name type="scientific">Erinaceus europaeus</name>
    <name type="common">Western European hedgehog</name>
    <dbReference type="NCBI Taxonomy" id="9365"/>
    <lineage>
        <taxon>Eukaryota</taxon>
        <taxon>Metazoa</taxon>
        <taxon>Chordata</taxon>
        <taxon>Craniata</taxon>
        <taxon>Vertebrata</taxon>
        <taxon>Euteleostomi</taxon>
        <taxon>Mammalia</taxon>
        <taxon>Eutheria</taxon>
        <taxon>Laurasiatheria</taxon>
        <taxon>Eulipotyphla</taxon>
        <taxon>Erinaceidae</taxon>
        <taxon>Erinaceinae</taxon>
        <taxon>Erinaceus</taxon>
    </lineage>
</organism>
<evidence type="ECO:0000256" key="8">
    <source>
        <dbReference type="ARBA" id="ARBA00022500"/>
    </source>
</evidence>
<dbReference type="AlphaFoldDB" id="A0A1S2ZW11"/>
<dbReference type="GO" id="GO:0043542">
    <property type="term" value="P:endothelial cell migration"/>
    <property type="evidence" value="ECO:0007669"/>
    <property type="project" value="TreeGrafter"/>
</dbReference>
<evidence type="ECO:0000256" key="4">
    <source>
        <dbReference type="ARBA" id="ARBA00007323"/>
    </source>
</evidence>
<feature type="domain" description="EF-hand" evidence="27">
    <location>
        <begin position="69"/>
        <end position="104"/>
    </location>
</feature>
<dbReference type="InterPro" id="IPR018247">
    <property type="entry name" value="EF_Hand_1_Ca_BS"/>
</dbReference>
<evidence type="ECO:0000256" key="20">
    <source>
        <dbReference type="ARBA" id="ARBA00023006"/>
    </source>
</evidence>
<evidence type="ECO:0000256" key="16">
    <source>
        <dbReference type="ARBA" id="ARBA00022833"/>
    </source>
</evidence>
<dbReference type="PROSITE" id="PS00018">
    <property type="entry name" value="EF_HAND_1"/>
    <property type="match status" value="1"/>
</dbReference>
<dbReference type="GO" id="GO:0002544">
    <property type="term" value="P:chronic inflammatory response"/>
    <property type="evidence" value="ECO:0007669"/>
    <property type="project" value="TreeGrafter"/>
</dbReference>
<feature type="region of interest" description="Disordered" evidence="26">
    <location>
        <begin position="108"/>
        <end position="138"/>
    </location>
</feature>
<dbReference type="Proteomes" id="UP001652624">
    <property type="component" value="Chromosome 11"/>
</dbReference>
<keyword evidence="7" id="KW-0963">Cytoplasm</keyword>
<dbReference type="OrthoDB" id="9447434at2759"/>
<evidence type="ECO:0000256" key="25">
    <source>
        <dbReference type="RuleBase" id="RU361184"/>
    </source>
</evidence>
<evidence type="ECO:0000256" key="15">
    <source>
        <dbReference type="ARBA" id="ARBA00022737"/>
    </source>
</evidence>
<evidence type="ECO:0000256" key="3">
    <source>
        <dbReference type="ARBA" id="ARBA00004613"/>
    </source>
</evidence>
<evidence type="ECO:0000256" key="23">
    <source>
        <dbReference type="ARBA" id="ARBA00023212"/>
    </source>
</evidence>
<evidence type="ECO:0000256" key="24">
    <source>
        <dbReference type="ARBA" id="ARBA00046583"/>
    </source>
</evidence>
<dbReference type="FunCoup" id="A0A1S2ZW11">
    <property type="interactions" value="139"/>
</dbReference>
<dbReference type="InterPro" id="IPR013787">
    <property type="entry name" value="S100_Ca-bd_sub"/>
</dbReference>
<dbReference type="GO" id="GO:0070062">
    <property type="term" value="C:extracellular exosome"/>
    <property type="evidence" value="ECO:0007669"/>
    <property type="project" value="TreeGrafter"/>
</dbReference>
<evidence type="ECO:0000256" key="12">
    <source>
        <dbReference type="ARBA" id="ARBA00022588"/>
    </source>
</evidence>
<keyword evidence="12" id="KW-0399">Innate immunity</keyword>
<dbReference type="GeneID" id="103115642"/>
<keyword evidence="14 25" id="KW-0479">Metal-binding</keyword>
<dbReference type="GO" id="GO:0005509">
    <property type="term" value="F:calcium ion binding"/>
    <property type="evidence" value="ECO:0007669"/>
    <property type="project" value="InterPro"/>
</dbReference>
<dbReference type="CTD" id="6280"/>
<dbReference type="GO" id="GO:0045113">
    <property type="term" value="P:regulation of integrin biosynthetic process"/>
    <property type="evidence" value="ECO:0007669"/>
    <property type="project" value="TreeGrafter"/>
</dbReference>
<keyword evidence="8" id="KW-0145">Chemotaxis</keyword>
<keyword evidence="20" id="KW-0072">Autophagy</keyword>
<dbReference type="GO" id="GO:0005737">
    <property type="term" value="C:cytoplasm"/>
    <property type="evidence" value="ECO:0007669"/>
    <property type="project" value="TreeGrafter"/>
</dbReference>
<dbReference type="CDD" id="cd05030">
    <property type="entry name" value="calgranulins"/>
    <property type="match status" value="1"/>
</dbReference>
<comment type="similarity">
    <text evidence="4 25">Belongs to the S-100 family.</text>
</comment>
<dbReference type="PANTHER" id="PTHR11639">
    <property type="entry name" value="S100 CALCIUM-BINDING PROTEIN"/>
    <property type="match status" value="1"/>
</dbReference>
<keyword evidence="23" id="KW-0206">Cytoskeleton</keyword>
<proteinExistence type="inferred from homology"/>
<evidence type="ECO:0000256" key="11">
    <source>
        <dbReference type="ARBA" id="ARBA00022553"/>
    </source>
</evidence>
<evidence type="ECO:0000313" key="28">
    <source>
        <dbReference type="Proteomes" id="UP001652624"/>
    </source>
</evidence>
<dbReference type="Pfam" id="PF01023">
    <property type="entry name" value="S_100"/>
    <property type="match status" value="1"/>
</dbReference>
<gene>
    <name evidence="29" type="primary">S100A9</name>
</gene>
<keyword evidence="18" id="KW-0391">Immunity</keyword>
<dbReference type="GO" id="GO:0048306">
    <property type="term" value="F:calcium-dependent protein binding"/>
    <property type="evidence" value="ECO:0007669"/>
    <property type="project" value="TreeGrafter"/>
</dbReference>